<protein>
    <submittedName>
        <fullName evidence="1">M.SnaBI methyltransferase</fullName>
    </submittedName>
</protein>
<dbReference type="Proteomes" id="UP000839052">
    <property type="component" value="Chromosome"/>
</dbReference>
<accession>A0ABM8YXZ3</accession>
<keyword evidence="1" id="KW-0489">Methyltransferase</keyword>
<dbReference type="GO" id="GO:0008168">
    <property type="term" value="F:methyltransferase activity"/>
    <property type="evidence" value="ECO:0007669"/>
    <property type="project" value="UniProtKB-KW"/>
</dbReference>
<evidence type="ECO:0000313" key="2">
    <source>
        <dbReference type="Proteomes" id="UP000839052"/>
    </source>
</evidence>
<dbReference type="GO" id="GO:0032259">
    <property type="term" value="P:methylation"/>
    <property type="evidence" value="ECO:0007669"/>
    <property type="project" value="UniProtKB-KW"/>
</dbReference>
<dbReference type="SUPFAM" id="SSF53335">
    <property type="entry name" value="S-adenosyl-L-methionine-dependent methyltransferases"/>
    <property type="match status" value="1"/>
</dbReference>
<evidence type="ECO:0000313" key="1">
    <source>
        <dbReference type="EMBL" id="CAG9932405.1"/>
    </source>
</evidence>
<sequence length="228" mass="26347">MFYYYGRKKQIARHYPAPNYGCIIEPFAGSAAYSFHNDNWRKQVILIEKDVRVSAIWEWLINEATPNTIKKMPDLHPGEKSSEFLHIIHAATKMAFKYKTIKVTPVLARNWEISKRVMAENLGKVKHWQIICGDYTSAPDIEATWFIDPPYRFEPGMGYGHSSARMDYEQLAKWCMARHGEIICCEGENGNYLPFVTLLELKGIAGKSSKEKLFYRSPYGARQLELIT</sequence>
<reference evidence="1 2" key="1">
    <citation type="submission" date="2021-10" db="EMBL/GenBank/DDBJ databases">
        <authorList>
            <person name="Koch H."/>
        </authorList>
    </citation>
    <scope>NUCLEOTIDE SEQUENCE [LARGE SCALE GENOMIC DNA]</scope>
    <source>
        <strain evidence="1">6680</strain>
    </source>
</reference>
<dbReference type="EMBL" id="OU912926">
    <property type="protein sequence ID" value="CAG9932405.1"/>
    <property type="molecule type" value="Genomic_DNA"/>
</dbReference>
<keyword evidence="2" id="KW-1185">Reference proteome</keyword>
<dbReference type="InterPro" id="IPR029063">
    <property type="entry name" value="SAM-dependent_MTases_sf"/>
</dbReference>
<name>A0ABM8YXZ3_9PROT</name>
<keyword evidence="1" id="KW-0808">Transferase</keyword>
<dbReference type="RefSeq" id="WP_239796343.1">
    <property type="nucleotide sequence ID" value="NZ_OU912926.1"/>
</dbReference>
<proteinExistence type="predicted"/>
<organism evidence="1 2">
    <name type="scientific">Candidatus Nitrotoga arctica</name>
    <dbReference type="NCBI Taxonomy" id="453162"/>
    <lineage>
        <taxon>Bacteria</taxon>
        <taxon>Pseudomonadati</taxon>
        <taxon>Pseudomonadota</taxon>
        <taxon>Betaproteobacteria</taxon>
        <taxon>Nitrosomonadales</taxon>
        <taxon>Gallionellaceae</taxon>
        <taxon>Candidatus Nitrotoga</taxon>
    </lineage>
</organism>
<gene>
    <name evidence="1" type="primary">snaBIM</name>
    <name evidence="1" type="ORF">NTG6680_1152</name>
</gene>